<keyword evidence="4" id="KW-0804">Transcription</keyword>
<keyword evidence="3 6" id="KW-0238">DNA-binding</keyword>
<dbReference type="PANTHER" id="PTHR30427">
    <property type="entry name" value="TRANSCRIPTIONAL ACTIVATOR PROTEIN LYSR"/>
    <property type="match status" value="1"/>
</dbReference>
<dbReference type="Proteomes" id="UP000294692">
    <property type="component" value="Unassembled WGS sequence"/>
</dbReference>
<keyword evidence="2" id="KW-0805">Transcription regulation</keyword>
<dbReference type="CDD" id="cd08415">
    <property type="entry name" value="PBP2_LysR_opines_like"/>
    <property type="match status" value="1"/>
</dbReference>
<dbReference type="Gene3D" id="3.40.190.290">
    <property type="match status" value="1"/>
</dbReference>
<reference evidence="6 7" key="1">
    <citation type="submission" date="2019-03" db="EMBL/GenBank/DDBJ databases">
        <title>Genomic Encyclopedia of Type Strains, Phase IV (KMG-IV): sequencing the most valuable type-strain genomes for metagenomic binning, comparative biology and taxonomic classification.</title>
        <authorList>
            <person name="Goeker M."/>
        </authorList>
    </citation>
    <scope>NUCLEOTIDE SEQUENCE [LARGE SCALE GENOMIC DNA]</scope>
    <source>
        <strain evidence="6 7">DSM 100048</strain>
    </source>
</reference>
<dbReference type="Gene3D" id="1.10.10.10">
    <property type="entry name" value="Winged helix-like DNA-binding domain superfamily/Winged helix DNA-binding domain"/>
    <property type="match status" value="1"/>
</dbReference>
<evidence type="ECO:0000313" key="6">
    <source>
        <dbReference type="EMBL" id="TCV00753.1"/>
    </source>
</evidence>
<dbReference type="PRINTS" id="PR00039">
    <property type="entry name" value="HTHLYSR"/>
</dbReference>
<dbReference type="GO" id="GO:0003700">
    <property type="term" value="F:DNA-binding transcription factor activity"/>
    <property type="evidence" value="ECO:0007669"/>
    <property type="project" value="InterPro"/>
</dbReference>
<evidence type="ECO:0000256" key="4">
    <source>
        <dbReference type="ARBA" id="ARBA00023163"/>
    </source>
</evidence>
<organism evidence="6 7">
    <name type="scientific">Paracandidimonas soli</name>
    <dbReference type="NCBI Taxonomy" id="1917182"/>
    <lineage>
        <taxon>Bacteria</taxon>
        <taxon>Pseudomonadati</taxon>
        <taxon>Pseudomonadota</taxon>
        <taxon>Betaproteobacteria</taxon>
        <taxon>Burkholderiales</taxon>
        <taxon>Alcaligenaceae</taxon>
        <taxon>Paracandidimonas</taxon>
    </lineage>
</organism>
<keyword evidence="7" id="KW-1185">Reference proteome</keyword>
<evidence type="ECO:0000313" key="7">
    <source>
        <dbReference type="Proteomes" id="UP000294692"/>
    </source>
</evidence>
<dbReference type="OrthoDB" id="8849678at2"/>
<dbReference type="GO" id="GO:0010628">
    <property type="term" value="P:positive regulation of gene expression"/>
    <property type="evidence" value="ECO:0007669"/>
    <property type="project" value="TreeGrafter"/>
</dbReference>
<sequence length="310" mass="34723">MRLKRLQTLRAVLETGSVTEASRRMHRTQPQISRLISALEDEVGFPLFMRQGRGLVPTQECLHFYESTRHILEGFEEVSRIAEAIRSNHEQWLHIVAQPYFAYSVMPLAIARFAQEFPNARVSLEVRSRVDVGLWMSGRKFDLGLAALPLEFPGIRAQSFAKVRLVIVMPARHPLAEKKVLTPADISGQPFIALRPSTFLRQHMDELIEKKRLSLRIVAETSSGQSACQLAALGMGIALSDPVLASNVNGIELRDLEPALHMDYGFLLPSHYAPSELAQAFARIVTEVVKDSGAERVLLRDRAWVIKAPA</sequence>
<dbReference type="RefSeq" id="WP_132475656.1">
    <property type="nucleotide sequence ID" value="NZ_JBEBWM010000151.1"/>
</dbReference>
<evidence type="ECO:0000256" key="2">
    <source>
        <dbReference type="ARBA" id="ARBA00023015"/>
    </source>
</evidence>
<name>A0A4R3VAG0_9BURK</name>
<dbReference type="SUPFAM" id="SSF46785">
    <property type="entry name" value="Winged helix' DNA-binding domain"/>
    <property type="match status" value="1"/>
</dbReference>
<dbReference type="AlphaFoldDB" id="A0A4R3VAG0"/>
<dbReference type="InterPro" id="IPR000847">
    <property type="entry name" value="LysR_HTH_N"/>
</dbReference>
<evidence type="ECO:0000256" key="3">
    <source>
        <dbReference type="ARBA" id="ARBA00023125"/>
    </source>
</evidence>
<dbReference type="PROSITE" id="PS50931">
    <property type="entry name" value="HTH_LYSR"/>
    <property type="match status" value="1"/>
</dbReference>
<protein>
    <submittedName>
        <fullName evidence="6">DNA-binding transcriptional LysR family regulator</fullName>
    </submittedName>
</protein>
<dbReference type="Pfam" id="PF03466">
    <property type="entry name" value="LysR_substrate"/>
    <property type="match status" value="1"/>
</dbReference>
<evidence type="ECO:0000256" key="1">
    <source>
        <dbReference type="ARBA" id="ARBA00009437"/>
    </source>
</evidence>
<dbReference type="Pfam" id="PF00126">
    <property type="entry name" value="HTH_1"/>
    <property type="match status" value="1"/>
</dbReference>
<dbReference type="InterPro" id="IPR037424">
    <property type="entry name" value="NocR_PBP2"/>
</dbReference>
<dbReference type="InterPro" id="IPR036390">
    <property type="entry name" value="WH_DNA-bd_sf"/>
</dbReference>
<evidence type="ECO:0000259" key="5">
    <source>
        <dbReference type="PROSITE" id="PS50931"/>
    </source>
</evidence>
<dbReference type="SUPFAM" id="SSF53850">
    <property type="entry name" value="Periplasmic binding protein-like II"/>
    <property type="match status" value="1"/>
</dbReference>
<proteinExistence type="inferred from homology"/>
<dbReference type="InterPro" id="IPR005119">
    <property type="entry name" value="LysR_subst-bd"/>
</dbReference>
<dbReference type="InterPro" id="IPR036388">
    <property type="entry name" value="WH-like_DNA-bd_sf"/>
</dbReference>
<gene>
    <name evidence="6" type="ORF">EV686_103336</name>
</gene>
<feature type="domain" description="HTH lysR-type" evidence="5">
    <location>
        <begin position="1"/>
        <end position="58"/>
    </location>
</feature>
<comment type="similarity">
    <text evidence="1">Belongs to the LysR transcriptional regulatory family.</text>
</comment>
<dbReference type="EMBL" id="SMBX01000003">
    <property type="protein sequence ID" value="TCV00753.1"/>
    <property type="molecule type" value="Genomic_DNA"/>
</dbReference>
<dbReference type="GO" id="GO:0043565">
    <property type="term" value="F:sequence-specific DNA binding"/>
    <property type="evidence" value="ECO:0007669"/>
    <property type="project" value="TreeGrafter"/>
</dbReference>
<accession>A0A4R3VAG0</accession>
<comment type="caution">
    <text evidence="6">The sequence shown here is derived from an EMBL/GenBank/DDBJ whole genome shotgun (WGS) entry which is preliminary data.</text>
</comment>
<dbReference type="PANTHER" id="PTHR30427:SF1">
    <property type="entry name" value="TRANSCRIPTIONAL ACTIVATOR PROTEIN LYSR"/>
    <property type="match status" value="1"/>
</dbReference>